<evidence type="ECO:0000313" key="2">
    <source>
        <dbReference type="Proteomes" id="UP001303046"/>
    </source>
</evidence>
<keyword evidence="2" id="KW-1185">Reference proteome</keyword>
<gene>
    <name evidence="1" type="primary">Necator_chrIII.g13253</name>
    <name evidence="1" type="ORF">RB195_012486</name>
</gene>
<proteinExistence type="predicted"/>
<comment type="caution">
    <text evidence="1">The sequence shown here is derived from an EMBL/GenBank/DDBJ whole genome shotgun (WGS) entry which is preliminary data.</text>
</comment>
<protein>
    <submittedName>
        <fullName evidence="1">Uncharacterized protein</fullName>
    </submittedName>
</protein>
<reference evidence="1 2" key="1">
    <citation type="submission" date="2023-08" db="EMBL/GenBank/DDBJ databases">
        <title>A Necator americanus chromosomal reference genome.</title>
        <authorList>
            <person name="Ilik V."/>
            <person name="Petrzelkova K.J."/>
            <person name="Pardy F."/>
            <person name="Fuh T."/>
            <person name="Niatou-Singa F.S."/>
            <person name="Gouil Q."/>
            <person name="Baker L."/>
            <person name="Ritchie M.E."/>
            <person name="Jex A.R."/>
            <person name="Gazzola D."/>
            <person name="Li H."/>
            <person name="Toshio Fujiwara R."/>
            <person name="Zhan B."/>
            <person name="Aroian R.V."/>
            <person name="Pafco B."/>
            <person name="Schwarz E.M."/>
        </authorList>
    </citation>
    <scope>NUCLEOTIDE SEQUENCE [LARGE SCALE GENOMIC DNA]</scope>
    <source>
        <strain evidence="1 2">Aroian</strain>
        <tissue evidence="1">Whole animal</tissue>
    </source>
</reference>
<dbReference type="EMBL" id="JAVFWL010000003">
    <property type="protein sequence ID" value="KAK6746407.1"/>
    <property type="molecule type" value="Genomic_DNA"/>
</dbReference>
<sequence length="83" mass="9604">MGSFLPLWIVRMNDDDRIPILRKWVAHGLMEGWVAVLTFRANSRNQYGGSNEQIQEQRNAVWRETSLMASNWCAGARKPENEV</sequence>
<name>A0ABR1D7C1_NECAM</name>
<evidence type="ECO:0000313" key="1">
    <source>
        <dbReference type="EMBL" id="KAK6746407.1"/>
    </source>
</evidence>
<accession>A0ABR1D7C1</accession>
<organism evidence="1 2">
    <name type="scientific">Necator americanus</name>
    <name type="common">Human hookworm</name>
    <dbReference type="NCBI Taxonomy" id="51031"/>
    <lineage>
        <taxon>Eukaryota</taxon>
        <taxon>Metazoa</taxon>
        <taxon>Ecdysozoa</taxon>
        <taxon>Nematoda</taxon>
        <taxon>Chromadorea</taxon>
        <taxon>Rhabditida</taxon>
        <taxon>Rhabditina</taxon>
        <taxon>Rhabditomorpha</taxon>
        <taxon>Strongyloidea</taxon>
        <taxon>Ancylostomatidae</taxon>
        <taxon>Bunostominae</taxon>
        <taxon>Necator</taxon>
    </lineage>
</organism>
<dbReference type="Proteomes" id="UP001303046">
    <property type="component" value="Unassembled WGS sequence"/>
</dbReference>